<feature type="transmembrane region" description="Helical" evidence="1">
    <location>
        <begin position="7"/>
        <end position="27"/>
    </location>
</feature>
<proteinExistence type="predicted"/>
<evidence type="ECO:0000256" key="1">
    <source>
        <dbReference type="SAM" id="Phobius"/>
    </source>
</evidence>
<accession>A0ABW4I3P1</accession>
<comment type="caution">
    <text evidence="2">The sequence shown here is derived from an EMBL/GenBank/DDBJ whole genome shotgun (WGS) entry which is preliminary data.</text>
</comment>
<sequence length="76" mass="8333">MKAAFGCIASIAYFALVALFMLGNMLGDCFPEMGDSCPTDHERNVTILGIFFGGIAVYGVLAWITIRLTRRNQDLN</sequence>
<keyword evidence="1" id="KW-0472">Membrane</keyword>
<organism evidence="2 3">
    <name type="scientific">Sphingomonas tabacisoli</name>
    <dbReference type="NCBI Taxonomy" id="2249466"/>
    <lineage>
        <taxon>Bacteria</taxon>
        <taxon>Pseudomonadati</taxon>
        <taxon>Pseudomonadota</taxon>
        <taxon>Alphaproteobacteria</taxon>
        <taxon>Sphingomonadales</taxon>
        <taxon>Sphingomonadaceae</taxon>
        <taxon>Sphingomonas</taxon>
    </lineage>
</organism>
<gene>
    <name evidence="2" type="ORF">ACFSCW_09510</name>
</gene>
<feature type="transmembrane region" description="Helical" evidence="1">
    <location>
        <begin position="47"/>
        <end position="66"/>
    </location>
</feature>
<evidence type="ECO:0008006" key="4">
    <source>
        <dbReference type="Google" id="ProtNLM"/>
    </source>
</evidence>
<keyword evidence="1" id="KW-0812">Transmembrane</keyword>
<evidence type="ECO:0000313" key="2">
    <source>
        <dbReference type="EMBL" id="MFD1612036.1"/>
    </source>
</evidence>
<keyword evidence="3" id="KW-1185">Reference proteome</keyword>
<keyword evidence="1" id="KW-1133">Transmembrane helix</keyword>
<name>A0ABW4I3P1_9SPHN</name>
<dbReference type="EMBL" id="JBHUDY010000001">
    <property type="protein sequence ID" value="MFD1612036.1"/>
    <property type="molecule type" value="Genomic_DNA"/>
</dbReference>
<evidence type="ECO:0000313" key="3">
    <source>
        <dbReference type="Proteomes" id="UP001597115"/>
    </source>
</evidence>
<dbReference type="Proteomes" id="UP001597115">
    <property type="component" value="Unassembled WGS sequence"/>
</dbReference>
<dbReference type="RefSeq" id="WP_380888673.1">
    <property type="nucleotide sequence ID" value="NZ_JBHUDY010000001.1"/>
</dbReference>
<reference evidence="3" key="1">
    <citation type="journal article" date="2019" name="Int. J. Syst. Evol. Microbiol.">
        <title>The Global Catalogue of Microorganisms (GCM) 10K type strain sequencing project: providing services to taxonomists for standard genome sequencing and annotation.</title>
        <authorList>
            <consortium name="The Broad Institute Genomics Platform"/>
            <consortium name="The Broad Institute Genome Sequencing Center for Infectious Disease"/>
            <person name="Wu L."/>
            <person name="Ma J."/>
        </authorList>
    </citation>
    <scope>NUCLEOTIDE SEQUENCE [LARGE SCALE GENOMIC DNA]</scope>
    <source>
        <strain evidence="3">CGMCC 1.16275</strain>
    </source>
</reference>
<protein>
    <recommendedName>
        <fullName evidence="4">Inner membrane protein</fullName>
    </recommendedName>
</protein>